<evidence type="ECO:0000313" key="1">
    <source>
        <dbReference type="EMBL" id="EGG19609.1"/>
    </source>
</evidence>
<dbReference type="KEGG" id="dfa:DFA_00187"/>
<accession>F4PXU9</accession>
<dbReference type="EMBL" id="GL883014">
    <property type="protein sequence ID" value="EGG19609.1"/>
    <property type="molecule type" value="Genomic_DNA"/>
</dbReference>
<proteinExistence type="predicted"/>
<keyword evidence="2" id="KW-1185">Reference proteome</keyword>
<gene>
    <name evidence="1" type="ORF">DFA_00187</name>
</gene>
<evidence type="ECO:0000313" key="2">
    <source>
        <dbReference type="Proteomes" id="UP000007797"/>
    </source>
</evidence>
<reference evidence="2" key="1">
    <citation type="journal article" date="2011" name="Genome Res.">
        <title>Phylogeny-wide analysis of social amoeba genomes highlights ancient origins for complex intercellular communication.</title>
        <authorList>
            <person name="Heidel A.J."/>
            <person name="Lawal H.M."/>
            <person name="Felder M."/>
            <person name="Schilde C."/>
            <person name="Helps N.R."/>
            <person name="Tunggal B."/>
            <person name="Rivero F."/>
            <person name="John U."/>
            <person name="Schleicher M."/>
            <person name="Eichinger L."/>
            <person name="Platzer M."/>
            <person name="Noegel A.A."/>
            <person name="Schaap P."/>
            <person name="Gloeckner G."/>
        </authorList>
    </citation>
    <scope>NUCLEOTIDE SEQUENCE [LARGE SCALE GENOMIC DNA]</scope>
    <source>
        <strain evidence="2">SH3</strain>
    </source>
</reference>
<organism evidence="1 2">
    <name type="scientific">Cavenderia fasciculata</name>
    <name type="common">Slime mold</name>
    <name type="synonym">Dictyostelium fasciculatum</name>
    <dbReference type="NCBI Taxonomy" id="261658"/>
    <lineage>
        <taxon>Eukaryota</taxon>
        <taxon>Amoebozoa</taxon>
        <taxon>Evosea</taxon>
        <taxon>Eumycetozoa</taxon>
        <taxon>Dictyostelia</taxon>
        <taxon>Acytosteliales</taxon>
        <taxon>Cavenderiaceae</taxon>
        <taxon>Cavenderia</taxon>
    </lineage>
</organism>
<sequence>MSLLQVPFFYSATNNRINLSRSQENTTIKEYSIDGSPFARNLYAERPSTRFFMSEVRVQKNKKELHTAICLPSMIPHIDKYQIHSIDYNRIHIEQSCQVLTGSPYIKTVKLVGDHYESYDYELFNRFTLSLPNLECLRIDVTSMPKHISMVVELLKRNQIQHMTIGGVKSNLHTQMVSIFDAVKTNKSLISLKINGSSNMIQKEEEEKERFNLYYQFNSR</sequence>
<name>F4PXU9_CACFS</name>
<dbReference type="AlphaFoldDB" id="F4PXU9"/>
<dbReference type="GeneID" id="14871748"/>
<protein>
    <submittedName>
        <fullName evidence="1">Uncharacterized protein</fullName>
    </submittedName>
</protein>
<dbReference type="Proteomes" id="UP000007797">
    <property type="component" value="Unassembled WGS sequence"/>
</dbReference>
<dbReference type="RefSeq" id="XP_004357903.1">
    <property type="nucleotide sequence ID" value="XM_004357846.1"/>
</dbReference>